<gene>
    <name evidence="1" type="ORF">SAMN05660652_01013</name>
</gene>
<reference evidence="1 2" key="1">
    <citation type="submission" date="2016-10" db="EMBL/GenBank/DDBJ databases">
        <authorList>
            <person name="de Groot N.N."/>
        </authorList>
    </citation>
    <scope>NUCLEOTIDE SEQUENCE [LARGE SCALE GENOMIC DNA]</scope>
    <source>
        <strain evidence="1 2">DSM 5885</strain>
    </source>
</reference>
<dbReference type="RefSeq" id="WP_091934631.1">
    <property type="nucleotide sequence ID" value="NZ_FNCY01000002.1"/>
</dbReference>
<dbReference type="EMBL" id="FNCY01000002">
    <property type="protein sequence ID" value="SDG96138.1"/>
    <property type="molecule type" value="Genomic_DNA"/>
</dbReference>
<dbReference type="OrthoDB" id="9129372at2"/>
<evidence type="ECO:0000313" key="2">
    <source>
        <dbReference type="Proteomes" id="UP000198607"/>
    </source>
</evidence>
<accession>A0A1G7YHU6</accession>
<dbReference type="Proteomes" id="UP000198607">
    <property type="component" value="Unassembled WGS sequence"/>
</dbReference>
<evidence type="ECO:0000313" key="1">
    <source>
        <dbReference type="EMBL" id="SDG96138.1"/>
    </source>
</evidence>
<dbReference type="STRING" id="83767.SAMN05660652_01013"/>
<dbReference type="AlphaFoldDB" id="A0A1G7YHU6"/>
<keyword evidence="2" id="KW-1185">Reference proteome</keyword>
<proteinExistence type="predicted"/>
<protein>
    <submittedName>
        <fullName evidence="1">Uncharacterized protein</fullName>
    </submittedName>
</protein>
<sequence length="369" mass="41890">MSDMNDMTFTEQPIPAAAANVPRYTIVSQVKSNRVVYFTDDPDYRPPTDDDWYYVSGYAGALPEAMTLRNCWGWRFNGGVFIDAREAPRQSAAEALLEANRKALMRILHEKIGAVRKPFLSSCAYGDVVRQAKHREACEFLAQPERPSIGASFKMLEAVAVARNCTMLEAARLVAAKAEETERVLLESERFREQMSQAIANARDEKTLLQLREWLLDKVYPELTKEFKYRIDNTEPIDLDAPVADTHRLHEIARLKVKLREAINRKREPLGSGYCGNEEIRRHKAMLAQSLLDNDGRPCDGVDYDALSIYAEARGLSLFDAARLLVGSVAEGRELLLQTEQIKDRILARIDAIKTLRDIQDLETRLEEL</sequence>
<organism evidence="1 2">
    <name type="scientific">Propionivibrio dicarboxylicus</name>
    <dbReference type="NCBI Taxonomy" id="83767"/>
    <lineage>
        <taxon>Bacteria</taxon>
        <taxon>Pseudomonadati</taxon>
        <taxon>Pseudomonadota</taxon>
        <taxon>Betaproteobacteria</taxon>
        <taxon>Rhodocyclales</taxon>
        <taxon>Rhodocyclaceae</taxon>
        <taxon>Propionivibrio</taxon>
    </lineage>
</organism>
<name>A0A1G7YHU6_9RHOO</name>